<proteinExistence type="predicted"/>
<dbReference type="GO" id="GO:0022841">
    <property type="term" value="F:potassium ion leak channel activity"/>
    <property type="evidence" value="ECO:0007669"/>
    <property type="project" value="TreeGrafter"/>
</dbReference>
<evidence type="ECO:0000256" key="4">
    <source>
        <dbReference type="ARBA" id="ARBA00022989"/>
    </source>
</evidence>
<feature type="transmembrane region" description="Helical" evidence="9">
    <location>
        <begin position="133"/>
        <end position="153"/>
    </location>
</feature>
<reference evidence="11 12" key="1">
    <citation type="journal article" date="2024" name="BMC Genomics">
        <title>Genome assembly of redclaw crayfish (Cherax quadricarinatus) provides insights into its immune adaptation and hypoxia tolerance.</title>
        <authorList>
            <person name="Liu Z."/>
            <person name="Zheng J."/>
            <person name="Li H."/>
            <person name="Fang K."/>
            <person name="Wang S."/>
            <person name="He J."/>
            <person name="Zhou D."/>
            <person name="Weng S."/>
            <person name="Chi M."/>
            <person name="Gu Z."/>
            <person name="He J."/>
            <person name="Li F."/>
            <person name="Wang M."/>
        </authorList>
    </citation>
    <scope>NUCLEOTIDE SEQUENCE [LARGE SCALE GENOMIC DNA]</scope>
    <source>
        <strain evidence="11">ZL_2023a</strain>
    </source>
</reference>
<dbReference type="Pfam" id="PF07885">
    <property type="entry name" value="Ion_trans_2"/>
    <property type="match status" value="1"/>
</dbReference>
<keyword evidence="4 9" id="KW-1133">Transmembrane helix</keyword>
<evidence type="ECO:0000256" key="6">
    <source>
        <dbReference type="ARBA" id="ARBA00023136"/>
    </source>
</evidence>
<evidence type="ECO:0000256" key="5">
    <source>
        <dbReference type="ARBA" id="ARBA00023065"/>
    </source>
</evidence>
<dbReference type="PANTHER" id="PTHR11003:SF334">
    <property type="entry name" value="FI03418P"/>
    <property type="match status" value="1"/>
</dbReference>
<evidence type="ECO:0000256" key="2">
    <source>
        <dbReference type="ARBA" id="ARBA00022448"/>
    </source>
</evidence>
<gene>
    <name evidence="11" type="ORF">OTU49_008971</name>
</gene>
<dbReference type="Gene3D" id="1.10.287.70">
    <property type="match status" value="1"/>
</dbReference>
<evidence type="ECO:0000259" key="10">
    <source>
        <dbReference type="Pfam" id="PF07885"/>
    </source>
</evidence>
<dbReference type="InterPro" id="IPR003280">
    <property type="entry name" value="2pore_dom_K_chnl"/>
</dbReference>
<dbReference type="Proteomes" id="UP001445076">
    <property type="component" value="Unassembled WGS sequence"/>
</dbReference>
<evidence type="ECO:0000256" key="3">
    <source>
        <dbReference type="ARBA" id="ARBA00022692"/>
    </source>
</evidence>
<keyword evidence="12" id="KW-1185">Reference proteome</keyword>
<dbReference type="GO" id="GO:0005886">
    <property type="term" value="C:plasma membrane"/>
    <property type="evidence" value="ECO:0007669"/>
    <property type="project" value="TreeGrafter"/>
</dbReference>
<feature type="transmembrane region" description="Helical" evidence="9">
    <location>
        <begin position="165"/>
        <end position="186"/>
    </location>
</feature>
<evidence type="ECO:0000256" key="1">
    <source>
        <dbReference type="ARBA" id="ARBA00004141"/>
    </source>
</evidence>
<accession>A0AAW0WC32</accession>
<keyword evidence="5" id="KW-0406">Ion transport</keyword>
<keyword evidence="3 9" id="KW-0812">Transmembrane</keyword>
<dbReference type="SUPFAM" id="SSF81324">
    <property type="entry name" value="Voltage-gated potassium channels"/>
    <property type="match status" value="1"/>
</dbReference>
<keyword evidence="6 9" id="KW-0472">Membrane</keyword>
<feature type="compositionally biased region" description="Basic and acidic residues" evidence="8">
    <location>
        <begin position="16"/>
        <end position="49"/>
    </location>
</feature>
<keyword evidence="2" id="KW-0813">Transport</keyword>
<dbReference type="EMBL" id="JARKIK010000071">
    <property type="protein sequence ID" value="KAK8728480.1"/>
    <property type="molecule type" value="Genomic_DNA"/>
</dbReference>
<keyword evidence="7" id="KW-0407">Ion channel</keyword>
<dbReference type="PANTHER" id="PTHR11003">
    <property type="entry name" value="POTASSIUM CHANNEL, SUBFAMILY K"/>
    <property type="match status" value="1"/>
</dbReference>
<dbReference type="AlphaFoldDB" id="A0AAW0WC32"/>
<evidence type="ECO:0000313" key="12">
    <source>
        <dbReference type="Proteomes" id="UP001445076"/>
    </source>
</evidence>
<name>A0AAW0WC32_CHEQU</name>
<dbReference type="GO" id="GO:0030322">
    <property type="term" value="P:stabilization of membrane potential"/>
    <property type="evidence" value="ECO:0007669"/>
    <property type="project" value="TreeGrafter"/>
</dbReference>
<organism evidence="11 12">
    <name type="scientific">Cherax quadricarinatus</name>
    <name type="common">Australian red claw crayfish</name>
    <dbReference type="NCBI Taxonomy" id="27406"/>
    <lineage>
        <taxon>Eukaryota</taxon>
        <taxon>Metazoa</taxon>
        <taxon>Ecdysozoa</taxon>
        <taxon>Arthropoda</taxon>
        <taxon>Crustacea</taxon>
        <taxon>Multicrustacea</taxon>
        <taxon>Malacostraca</taxon>
        <taxon>Eumalacostraca</taxon>
        <taxon>Eucarida</taxon>
        <taxon>Decapoda</taxon>
        <taxon>Pleocyemata</taxon>
        <taxon>Astacidea</taxon>
        <taxon>Parastacoidea</taxon>
        <taxon>Parastacidae</taxon>
        <taxon>Cherax</taxon>
    </lineage>
</organism>
<feature type="domain" description="Potassium channel" evidence="10">
    <location>
        <begin position="141"/>
        <end position="218"/>
    </location>
</feature>
<evidence type="ECO:0000256" key="7">
    <source>
        <dbReference type="ARBA" id="ARBA00023303"/>
    </source>
</evidence>
<feature type="region of interest" description="Disordered" evidence="8">
    <location>
        <begin position="16"/>
        <end position="106"/>
    </location>
</feature>
<dbReference type="GO" id="GO:0015271">
    <property type="term" value="F:outward rectifier potassium channel activity"/>
    <property type="evidence" value="ECO:0007669"/>
    <property type="project" value="TreeGrafter"/>
</dbReference>
<comment type="caution">
    <text evidence="11">The sequence shown here is derived from an EMBL/GenBank/DDBJ whole genome shotgun (WGS) entry which is preliminary data.</text>
</comment>
<protein>
    <recommendedName>
        <fullName evidence="10">Potassium channel domain-containing protein</fullName>
    </recommendedName>
</protein>
<sequence>DEGRVAVVFNKYALEREDIMPEESHRPSVRDHHPHLDVRQDGNRRSRGDEETELPIIHQPRGHHERVVPNPGYSDSPPMPRSPRSSERYPRHLPPPTDPRSRLSRLDEDYYDDYDDRFEEDDDDDDIIGDRPVPIWLGVMLVVAYIFGGAFLFASWEKWGFLDSIYFCFITLTTIGFGDFVPAQGVKEDVELSIALCSIYLLFGIALLAMSFNLVQEEVISNVKSMAKRLGILKDEEGDDEVD</sequence>
<comment type="subcellular location">
    <subcellularLocation>
        <location evidence="1">Membrane</location>
        <topology evidence="1">Multi-pass membrane protein</topology>
    </subcellularLocation>
</comment>
<evidence type="ECO:0000313" key="11">
    <source>
        <dbReference type="EMBL" id="KAK8728480.1"/>
    </source>
</evidence>
<dbReference type="InterPro" id="IPR013099">
    <property type="entry name" value="K_chnl_dom"/>
</dbReference>
<feature type="non-terminal residue" evidence="11">
    <location>
        <position position="1"/>
    </location>
</feature>
<evidence type="ECO:0000256" key="8">
    <source>
        <dbReference type="SAM" id="MobiDB-lite"/>
    </source>
</evidence>
<feature type="transmembrane region" description="Helical" evidence="9">
    <location>
        <begin position="192"/>
        <end position="215"/>
    </location>
</feature>
<evidence type="ECO:0000256" key="9">
    <source>
        <dbReference type="SAM" id="Phobius"/>
    </source>
</evidence>